<dbReference type="PIRSF" id="PIRSF000303">
    <property type="entry name" value="Glutathion_perox"/>
    <property type="match status" value="1"/>
</dbReference>
<evidence type="ECO:0000256" key="4">
    <source>
        <dbReference type="PIRSR" id="PIRSR000303-1"/>
    </source>
</evidence>
<dbReference type="Pfam" id="PF00255">
    <property type="entry name" value="GSHPx"/>
    <property type="match status" value="1"/>
</dbReference>
<name>A0A0D8BAZ9_9ACTN</name>
<dbReference type="PANTHER" id="PTHR11592:SF78">
    <property type="entry name" value="GLUTATHIONE PEROXIDASE"/>
    <property type="match status" value="1"/>
</dbReference>
<evidence type="ECO:0000313" key="6">
    <source>
        <dbReference type="EMBL" id="KJE21356.1"/>
    </source>
</evidence>
<dbReference type="PANTHER" id="PTHR11592">
    <property type="entry name" value="GLUTATHIONE PEROXIDASE"/>
    <property type="match status" value="1"/>
</dbReference>
<dbReference type="Proteomes" id="UP000032545">
    <property type="component" value="Unassembled WGS sequence"/>
</dbReference>
<dbReference type="InterPro" id="IPR029759">
    <property type="entry name" value="GPX_AS"/>
</dbReference>
<accession>A0A0D8BAZ9</accession>
<dbReference type="InterPro" id="IPR000889">
    <property type="entry name" value="Glutathione_peroxidase"/>
</dbReference>
<evidence type="ECO:0000256" key="5">
    <source>
        <dbReference type="RuleBase" id="RU000499"/>
    </source>
</evidence>
<keyword evidence="3 5" id="KW-0560">Oxidoreductase</keyword>
<dbReference type="GO" id="GO:0034599">
    <property type="term" value="P:cellular response to oxidative stress"/>
    <property type="evidence" value="ECO:0007669"/>
    <property type="project" value="TreeGrafter"/>
</dbReference>
<dbReference type="PRINTS" id="PR01011">
    <property type="entry name" value="GLUTPROXDASE"/>
</dbReference>
<comment type="caution">
    <text evidence="6">The sequence shown here is derived from an EMBL/GenBank/DDBJ whole genome shotgun (WGS) entry which is preliminary data.</text>
</comment>
<protein>
    <recommendedName>
        <fullName evidence="5">Glutathione peroxidase</fullName>
    </recommendedName>
</protein>
<evidence type="ECO:0000256" key="3">
    <source>
        <dbReference type="ARBA" id="ARBA00023002"/>
    </source>
</evidence>
<dbReference type="PROSITE" id="PS00460">
    <property type="entry name" value="GLUTATHIONE_PEROXID_1"/>
    <property type="match status" value="1"/>
</dbReference>
<proteinExistence type="inferred from homology"/>
<dbReference type="PROSITE" id="PS00763">
    <property type="entry name" value="GLUTATHIONE_PEROXID_2"/>
    <property type="match status" value="1"/>
</dbReference>
<dbReference type="OrthoDB" id="9785502at2"/>
<keyword evidence="2 5" id="KW-0575">Peroxidase</keyword>
<dbReference type="FunFam" id="3.40.30.10:FF:000010">
    <property type="entry name" value="Glutathione peroxidase"/>
    <property type="match status" value="1"/>
</dbReference>
<dbReference type="PATRIC" id="fig|1502723.3.peg.4008"/>
<reference evidence="7" key="1">
    <citation type="submission" date="2015-02" db="EMBL/GenBank/DDBJ databases">
        <title>Draft Genome of Frankia sp. CpI1-S.</title>
        <authorList>
            <person name="Oshone R.T."/>
            <person name="Ngom M."/>
            <person name="Ghodhbane-Gtari F."/>
            <person name="Gtari M."/>
            <person name="Morris K."/>
            <person name="Thomas K."/>
            <person name="Sen A."/>
            <person name="Tisa L.S."/>
        </authorList>
    </citation>
    <scope>NUCLEOTIDE SEQUENCE [LARGE SCALE GENOMIC DNA]</scope>
    <source>
        <strain evidence="7">CpI1-S</strain>
    </source>
</reference>
<dbReference type="PROSITE" id="PS51355">
    <property type="entry name" value="GLUTATHIONE_PEROXID_3"/>
    <property type="match status" value="1"/>
</dbReference>
<dbReference type="Gene3D" id="3.40.30.10">
    <property type="entry name" value="Glutaredoxin"/>
    <property type="match status" value="1"/>
</dbReference>
<evidence type="ECO:0000313" key="7">
    <source>
        <dbReference type="Proteomes" id="UP000032545"/>
    </source>
</evidence>
<evidence type="ECO:0000256" key="1">
    <source>
        <dbReference type="ARBA" id="ARBA00006926"/>
    </source>
</evidence>
<dbReference type="GO" id="GO:0004601">
    <property type="term" value="F:peroxidase activity"/>
    <property type="evidence" value="ECO:0007669"/>
    <property type="project" value="UniProtKB-KW"/>
</dbReference>
<reference evidence="6 7" key="2">
    <citation type="journal article" date="2016" name="Genome Announc.">
        <title>Permanent Draft Genome Sequences for Two Variants of Frankia sp. Strain CpI1, the First Frankia Strain Isolated from Root Nodules of Comptonia peregrina.</title>
        <authorList>
            <person name="Oshone R."/>
            <person name="Hurst S.G.IV."/>
            <person name="Abebe-Akele F."/>
            <person name="Simpson S."/>
            <person name="Morris K."/>
            <person name="Thomas W.K."/>
            <person name="Tisa L.S."/>
        </authorList>
    </citation>
    <scope>NUCLEOTIDE SEQUENCE [LARGE SCALE GENOMIC DNA]</scope>
    <source>
        <strain evidence="7">CpI1-S</strain>
    </source>
</reference>
<dbReference type="RefSeq" id="WP_044886835.1">
    <property type="nucleotide sequence ID" value="NZ_JYFN01000038.1"/>
</dbReference>
<comment type="similarity">
    <text evidence="1 5">Belongs to the glutathione peroxidase family.</text>
</comment>
<organism evidence="6 7">
    <name type="scientific">Frankia torreyi</name>
    <dbReference type="NCBI Taxonomy" id="1856"/>
    <lineage>
        <taxon>Bacteria</taxon>
        <taxon>Bacillati</taxon>
        <taxon>Actinomycetota</taxon>
        <taxon>Actinomycetes</taxon>
        <taxon>Frankiales</taxon>
        <taxon>Frankiaceae</taxon>
        <taxon>Frankia</taxon>
    </lineage>
</organism>
<keyword evidence="7" id="KW-1185">Reference proteome</keyword>
<dbReference type="SUPFAM" id="SSF52833">
    <property type="entry name" value="Thioredoxin-like"/>
    <property type="match status" value="1"/>
</dbReference>
<evidence type="ECO:0000256" key="2">
    <source>
        <dbReference type="ARBA" id="ARBA00022559"/>
    </source>
</evidence>
<dbReference type="EMBL" id="JYFN01000038">
    <property type="protein sequence ID" value="KJE21356.1"/>
    <property type="molecule type" value="Genomic_DNA"/>
</dbReference>
<dbReference type="InterPro" id="IPR036249">
    <property type="entry name" value="Thioredoxin-like_sf"/>
</dbReference>
<sequence length="178" mass="19589">MTVHDFTVDTPDGSSRSLGDYAGQTLLIVNVASKCGLTPQYEGLESLYQELHGRGLEILGFPCNQFGGQEPGTDEEIQNFCSTNYNVTFPVLSKVEVNGDGAAPLFKYLRTEAPGDFGPESGFLYEHVSKTRPEAIGTDEVKWNFTKFLVDGEGNVVRRYEPTVTPEEIRKDLDATLA</sequence>
<dbReference type="InterPro" id="IPR029760">
    <property type="entry name" value="GPX_CS"/>
</dbReference>
<gene>
    <name evidence="6" type="ORF">FF36_04287</name>
</gene>
<feature type="active site" evidence="4">
    <location>
        <position position="35"/>
    </location>
</feature>
<dbReference type="CDD" id="cd00340">
    <property type="entry name" value="GSH_Peroxidase"/>
    <property type="match status" value="1"/>
</dbReference>
<dbReference type="AlphaFoldDB" id="A0A0D8BAZ9"/>